<keyword evidence="1" id="KW-0175">Coiled coil</keyword>
<protein>
    <submittedName>
        <fullName evidence="5">Cancer-associated gene 1 protein isoform X5</fullName>
    </submittedName>
</protein>
<dbReference type="InterPro" id="IPR029381">
    <property type="entry name" value="CAGE1_N"/>
</dbReference>
<dbReference type="Pfam" id="PF15066">
    <property type="entry name" value="CAGE1"/>
    <property type="match status" value="1"/>
</dbReference>
<organism evidence="4 5">
    <name type="scientific">Mustela putorius furo</name>
    <name type="common">European domestic ferret</name>
    <name type="synonym">Mustela furo</name>
    <dbReference type="NCBI Taxonomy" id="9669"/>
    <lineage>
        <taxon>Eukaryota</taxon>
        <taxon>Metazoa</taxon>
        <taxon>Chordata</taxon>
        <taxon>Craniata</taxon>
        <taxon>Vertebrata</taxon>
        <taxon>Euteleostomi</taxon>
        <taxon>Mammalia</taxon>
        <taxon>Eutheria</taxon>
        <taxon>Laurasiatheria</taxon>
        <taxon>Carnivora</taxon>
        <taxon>Caniformia</taxon>
        <taxon>Musteloidea</taxon>
        <taxon>Mustelidae</taxon>
        <taxon>Mustelinae</taxon>
        <taxon>Mustela</taxon>
    </lineage>
</organism>
<reference evidence="5" key="1">
    <citation type="submission" date="2025-08" db="UniProtKB">
        <authorList>
            <consortium name="RefSeq"/>
        </authorList>
    </citation>
    <scope>IDENTIFICATION</scope>
    <source>
        <tissue evidence="5">Brain</tissue>
    </source>
</reference>
<dbReference type="InterPro" id="IPR052686">
    <property type="entry name" value="CAGE1_homolog"/>
</dbReference>
<dbReference type="PANTHER" id="PTHR36864:SF1">
    <property type="entry name" value="CANCER-ASSOCIATED GENE 1 PROTEIN"/>
    <property type="match status" value="1"/>
</dbReference>
<evidence type="ECO:0000259" key="3">
    <source>
        <dbReference type="Pfam" id="PF15066"/>
    </source>
</evidence>
<feature type="region of interest" description="Disordered" evidence="2">
    <location>
        <begin position="306"/>
        <end position="335"/>
    </location>
</feature>
<feature type="region of interest" description="Disordered" evidence="2">
    <location>
        <begin position="59"/>
        <end position="81"/>
    </location>
</feature>
<feature type="compositionally biased region" description="Polar residues" evidence="2">
    <location>
        <begin position="59"/>
        <end position="80"/>
    </location>
</feature>
<evidence type="ECO:0000313" key="5">
    <source>
        <dbReference type="RefSeq" id="XP_012912256.1"/>
    </source>
</evidence>
<evidence type="ECO:0000256" key="2">
    <source>
        <dbReference type="SAM" id="MobiDB-lite"/>
    </source>
</evidence>
<sequence length="842" mass="97698">MDPGKAFHHSTVRNKDYQKVWSSSSDPVHFETDVSHEKLESVSEAEAINISSLSQDLTHSHSPIYMETNSTTSDLPQNETKNAEREVESKFTLCEEMYGTLDDWLGDVSIGNDSQNLLTQPADISSFRQFEPFCKFHLREALNNGMIISQNPTESLPYTEKPERQSCVCNCAKDTNVKENLFKEENPVGTSTSTNEDQLAHECVRQPSRSPPLVHSSEETLKFREMSLPKSAHMESSQPQSFLYEENVHRDVEKPFYQENSFNLFDLRTNYTTEEISVSSRGIQTFGDIPEMPVCHHKEVAVEGMDRPRMGSPWSPASSTWGRGSSPDEGKMPDTKQSLESLQLPEEDMALNEVLQKLQHTNKQQQTRIQDLQSSNKYLEKKVKELQKQTTKQQVFVDIINELKAKVEELIEDKYRVMLEKNDTDKTLKNLHEVLAQTQKHLQEAGHEKETLKLELKKIKGNYIHLQERYMTEMQQEDETVSQCLKMDRTLREKEEEVEKLKQLKGELEKATTSTLDLLRREKKAQEQEFQSLQEEFQKHEEEHLEERQKLKATLKKLHTQVHHLQFVSENEKAKNAQLQQQVNELKQENARFRQQVVRSQEPNDAPGFDTAWLTEHSGEAIKADIKKDITTPDVEQKLKHFHLKKESLDKELLEHKDKITAFRELIAKEKAFQDQVFEIAKLGNLLESKEDRCSRLIEENDKYKRHLGNLINKVTSYEEIIECADQRLTIFHFQIAHLEKRNKHLEDLIRRPREKARKPRPRRLENHPKSLTTLLLHVGPSSFLIWRMTVIYWCFCLQLGALPSILHRADCDLSEANKMKPLPYVKLFDGSLLHSGSVCAP</sequence>
<proteinExistence type="predicted"/>
<evidence type="ECO:0000256" key="1">
    <source>
        <dbReference type="SAM" id="Coils"/>
    </source>
</evidence>
<gene>
    <name evidence="5" type="primary">CAGE1</name>
</gene>
<dbReference type="PANTHER" id="PTHR36864">
    <property type="entry name" value="CANCER-ASSOCIATED GENE 1 PROTEIN"/>
    <property type="match status" value="1"/>
</dbReference>
<accession>A0A8U0NTP4</accession>
<name>A0A8U0NTP4_MUSPF</name>
<dbReference type="CTD" id="285782"/>
<dbReference type="AlphaFoldDB" id="A0A8U0NTP4"/>
<keyword evidence="4" id="KW-1185">Reference proteome</keyword>
<dbReference type="OrthoDB" id="9898225at2759"/>
<feature type="domain" description="Cancer-associated gene protein 1 N-terminal" evidence="3">
    <location>
        <begin position="43"/>
        <end position="562"/>
    </location>
</feature>
<dbReference type="GeneID" id="101673852"/>
<dbReference type="RefSeq" id="XP_012912256.1">
    <property type="nucleotide sequence ID" value="XM_013056802.2"/>
</dbReference>
<feature type="coiled-coil region" evidence="1">
    <location>
        <begin position="355"/>
        <end position="596"/>
    </location>
</feature>
<evidence type="ECO:0000313" key="4">
    <source>
        <dbReference type="Proteomes" id="UP000000715"/>
    </source>
</evidence>
<dbReference type="Proteomes" id="UP000000715">
    <property type="component" value="Unplaced"/>
</dbReference>
<feature type="coiled-coil region" evidence="1">
    <location>
        <begin position="680"/>
        <end position="707"/>
    </location>
</feature>